<evidence type="ECO:0000256" key="3">
    <source>
        <dbReference type="ARBA" id="ARBA00023163"/>
    </source>
</evidence>
<dbReference type="InterPro" id="IPR009057">
    <property type="entry name" value="Homeodomain-like_sf"/>
</dbReference>
<gene>
    <name evidence="5" type="ORF">GCM10023116_19100</name>
</gene>
<keyword evidence="1" id="KW-0805">Transcription regulation</keyword>
<dbReference type="Pfam" id="PF12625">
    <property type="entry name" value="Arabinose_bd"/>
    <property type="match status" value="1"/>
</dbReference>
<feature type="domain" description="HTH araC/xylS-type" evidence="4">
    <location>
        <begin position="136"/>
        <end position="234"/>
    </location>
</feature>
<dbReference type="PRINTS" id="PR00032">
    <property type="entry name" value="HTHARAC"/>
</dbReference>
<keyword evidence="6" id="KW-1185">Reference proteome</keyword>
<keyword evidence="2" id="KW-0238">DNA-binding</keyword>
<reference evidence="6" key="1">
    <citation type="journal article" date="2019" name="Int. J. Syst. Evol. Microbiol.">
        <title>The Global Catalogue of Microorganisms (GCM) 10K type strain sequencing project: providing services to taxonomists for standard genome sequencing and annotation.</title>
        <authorList>
            <consortium name="The Broad Institute Genomics Platform"/>
            <consortium name="The Broad Institute Genome Sequencing Center for Infectious Disease"/>
            <person name="Wu L."/>
            <person name="Ma J."/>
        </authorList>
    </citation>
    <scope>NUCLEOTIDE SEQUENCE [LARGE SCALE GENOMIC DNA]</scope>
    <source>
        <strain evidence="6">JCM 17805</strain>
    </source>
</reference>
<dbReference type="Gene3D" id="1.10.10.60">
    <property type="entry name" value="Homeodomain-like"/>
    <property type="match status" value="1"/>
</dbReference>
<accession>A0ABP8V2J7</accession>
<dbReference type="PANTHER" id="PTHR47894">
    <property type="entry name" value="HTH-TYPE TRANSCRIPTIONAL REGULATOR GADX"/>
    <property type="match status" value="1"/>
</dbReference>
<dbReference type="EMBL" id="BAABFL010000215">
    <property type="protein sequence ID" value="GAA4649634.1"/>
    <property type="molecule type" value="Genomic_DNA"/>
</dbReference>
<dbReference type="PROSITE" id="PS01124">
    <property type="entry name" value="HTH_ARAC_FAMILY_2"/>
    <property type="match status" value="1"/>
</dbReference>
<dbReference type="SMART" id="SM00342">
    <property type="entry name" value="HTH_ARAC"/>
    <property type="match status" value="1"/>
</dbReference>
<dbReference type="InterPro" id="IPR032687">
    <property type="entry name" value="AraC-type_N"/>
</dbReference>
<dbReference type="InterPro" id="IPR020449">
    <property type="entry name" value="Tscrpt_reg_AraC-type_HTH"/>
</dbReference>
<evidence type="ECO:0000259" key="4">
    <source>
        <dbReference type="PROSITE" id="PS01124"/>
    </source>
</evidence>
<sequence length="237" mass="27094">MQRFSRVISTAVVLETREENGHLHMIFKTPEGQPDPSYESMDAFLACAVNMGSWTFDVPAELYVGVCVRRPEPRDKTPYERFLRCAVTFNSDETSLIFNGKILDYPLLTANPELARVNGEVLSGYLARMQAADIIDRVRSEICELLPYGEPNQERVAAALNMSVRNMRRKLSEKGHSYKQLLDSIRHEQACRLLKQSDPSLGEIAWQLGFHDTSSFNRAFRRWEGTTPARYRQTAVM</sequence>
<protein>
    <recommendedName>
        <fullName evidence="4">HTH araC/xylS-type domain-containing protein</fullName>
    </recommendedName>
</protein>
<keyword evidence="3" id="KW-0804">Transcription</keyword>
<dbReference type="SUPFAM" id="SSF46689">
    <property type="entry name" value="Homeodomain-like"/>
    <property type="match status" value="1"/>
</dbReference>
<dbReference type="InterPro" id="IPR018060">
    <property type="entry name" value="HTH_AraC"/>
</dbReference>
<proteinExistence type="predicted"/>
<evidence type="ECO:0000256" key="2">
    <source>
        <dbReference type="ARBA" id="ARBA00023125"/>
    </source>
</evidence>
<name>A0ABP8V2J7_9GAMM</name>
<organism evidence="5 6">
    <name type="scientific">Kistimonas scapharcae</name>
    <dbReference type="NCBI Taxonomy" id="1036133"/>
    <lineage>
        <taxon>Bacteria</taxon>
        <taxon>Pseudomonadati</taxon>
        <taxon>Pseudomonadota</taxon>
        <taxon>Gammaproteobacteria</taxon>
        <taxon>Oceanospirillales</taxon>
        <taxon>Endozoicomonadaceae</taxon>
        <taxon>Kistimonas</taxon>
    </lineage>
</organism>
<dbReference type="Proteomes" id="UP001500604">
    <property type="component" value="Unassembled WGS sequence"/>
</dbReference>
<evidence type="ECO:0000256" key="1">
    <source>
        <dbReference type="ARBA" id="ARBA00023015"/>
    </source>
</evidence>
<evidence type="ECO:0000313" key="6">
    <source>
        <dbReference type="Proteomes" id="UP001500604"/>
    </source>
</evidence>
<evidence type="ECO:0000313" key="5">
    <source>
        <dbReference type="EMBL" id="GAA4649634.1"/>
    </source>
</evidence>
<comment type="caution">
    <text evidence="5">The sequence shown here is derived from an EMBL/GenBank/DDBJ whole genome shotgun (WGS) entry which is preliminary data.</text>
</comment>
<dbReference type="Pfam" id="PF12833">
    <property type="entry name" value="HTH_18"/>
    <property type="match status" value="1"/>
</dbReference>
<dbReference type="PANTHER" id="PTHR47894:SF1">
    <property type="entry name" value="HTH-TYPE TRANSCRIPTIONAL REGULATOR VQSM"/>
    <property type="match status" value="1"/>
</dbReference>